<dbReference type="Proteomes" id="UP000269721">
    <property type="component" value="Unassembled WGS sequence"/>
</dbReference>
<reference evidence="3" key="1">
    <citation type="journal article" date="2018" name="Nat. Microbiol.">
        <title>Leveraging single-cell genomics to expand the fungal tree of life.</title>
        <authorList>
            <person name="Ahrendt S.R."/>
            <person name="Quandt C.A."/>
            <person name="Ciobanu D."/>
            <person name="Clum A."/>
            <person name="Salamov A."/>
            <person name="Andreopoulos B."/>
            <person name="Cheng J.F."/>
            <person name="Woyke T."/>
            <person name="Pelin A."/>
            <person name="Henrissat B."/>
            <person name="Reynolds N.K."/>
            <person name="Benny G.L."/>
            <person name="Smith M.E."/>
            <person name="James T.Y."/>
            <person name="Grigoriev I.V."/>
        </authorList>
    </citation>
    <scope>NUCLEOTIDE SEQUENCE [LARGE SCALE GENOMIC DNA]</scope>
</reference>
<evidence type="ECO:0000256" key="1">
    <source>
        <dbReference type="SAM" id="MobiDB-lite"/>
    </source>
</evidence>
<evidence type="ECO:0000313" key="3">
    <source>
        <dbReference type="Proteomes" id="UP000269721"/>
    </source>
</evidence>
<organism evidence="2 3">
    <name type="scientific">Blyttiomyces helicus</name>
    <dbReference type="NCBI Taxonomy" id="388810"/>
    <lineage>
        <taxon>Eukaryota</taxon>
        <taxon>Fungi</taxon>
        <taxon>Fungi incertae sedis</taxon>
        <taxon>Chytridiomycota</taxon>
        <taxon>Chytridiomycota incertae sedis</taxon>
        <taxon>Chytridiomycetes</taxon>
        <taxon>Chytridiomycetes incertae sedis</taxon>
        <taxon>Blyttiomyces</taxon>
    </lineage>
</organism>
<sequence length="687" mass="73451">MQKDADTDGDLFHYHLRQPPLRMRRVALPNLLLYLGSKAGRKRFPKYVIQRPPSSLRKGSDEHSTGDGGDQVHDGWAPAGRARRRVALAEVGGAEARVVQAVLHAPSVGSARVDGDAAGGKGLCGRGRGKVNAVCELGQGDGLVYVVVEGGHEAVGLDVGVEESLLVVGEAERGDRGVCSEGLVLRYEAVEGKEAVPGEHLAEDIVVKEARGEVERCELLARQMRVVGRVHTAESLNGSDGGEVHRVGHENVGVAVLEELVGHFCKSEALVTDAIELVADAAVETEGTIVQEPGSWFIEGRAGEGEGRTGVVEGDPEPDGRQHAPGLRVLGGVTGAALRSDEASDLVCECLVDGIGKAGVGRCLRSREGSHRKKGNSSAQDTGEHGEAVNRKEKMTWGVGRTFKSCSLVDRLLEAHARSKGIASVKKKKVVVKVGHDASLHDAVYRSIRCTSADGAKHLCAQGSSISQQVPSIARRSQAAVQKKMAVPVESQEGTAGDFLGNEQHVTTLKTRGLKQTTQNAVGGLEEKVSSLKGAGQGLETFPSSAAPSSFWPSATETGLKETREVGVVERFGLECPEYFVITFSLPEKGGRTLEPKDEWILMPDPDFEASYCTNRTPEWLKKHLQSREIPDLETECLKLPGVAQPKNSLVHTEVAGETESVTMSYPVANCPKRLTLFEQPTSTKPF</sequence>
<feature type="region of interest" description="Disordered" evidence="1">
    <location>
        <begin position="367"/>
        <end position="392"/>
    </location>
</feature>
<gene>
    <name evidence="2" type="ORF">BDK51DRAFT_51624</name>
</gene>
<proteinExistence type="predicted"/>
<feature type="region of interest" description="Disordered" evidence="1">
    <location>
        <begin position="46"/>
        <end position="76"/>
    </location>
</feature>
<feature type="compositionally biased region" description="Basic and acidic residues" evidence="1">
    <location>
        <begin position="382"/>
        <end position="392"/>
    </location>
</feature>
<keyword evidence="3" id="KW-1185">Reference proteome</keyword>
<feature type="compositionally biased region" description="Basic and acidic residues" evidence="1">
    <location>
        <begin position="58"/>
        <end position="73"/>
    </location>
</feature>
<dbReference type="AlphaFoldDB" id="A0A4V1IS54"/>
<protein>
    <submittedName>
        <fullName evidence="2">Uncharacterized protein</fullName>
    </submittedName>
</protein>
<accession>A0A4V1IS54</accession>
<evidence type="ECO:0000313" key="2">
    <source>
        <dbReference type="EMBL" id="RKO92367.1"/>
    </source>
</evidence>
<name>A0A4V1IS54_9FUNG</name>
<dbReference type="EMBL" id="KZ994669">
    <property type="protein sequence ID" value="RKO92367.1"/>
    <property type="molecule type" value="Genomic_DNA"/>
</dbReference>